<sequence>PSKDARDACEFLTNIDPTVCEARDNLILVKVIQAYQANKIHGPCKLFEEGDLVMLSMYHRQEIFKKSGEKQATK</sequence>
<name>A0ACC1TZ26_9AGAR</name>
<dbReference type="Proteomes" id="UP001163835">
    <property type="component" value="Unassembled WGS sequence"/>
</dbReference>
<dbReference type="EMBL" id="MU795126">
    <property type="protein sequence ID" value="KAJ3809959.1"/>
    <property type="molecule type" value="Genomic_DNA"/>
</dbReference>
<keyword evidence="2" id="KW-1185">Reference proteome</keyword>
<organism evidence="1 2">
    <name type="scientific">Lentinula aff. lateritia</name>
    <dbReference type="NCBI Taxonomy" id="2804960"/>
    <lineage>
        <taxon>Eukaryota</taxon>
        <taxon>Fungi</taxon>
        <taxon>Dikarya</taxon>
        <taxon>Basidiomycota</taxon>
        <taxon>Agaricomycotina</taxon>
        <taxon>Agaricomycetes</taxon>
        <taxon>Agaricomycetidae</taxon>
        <taxon>Agaricales</taxon>
        <taxon>Marasmiineae</taxon>
        <taxon>Omphalotaceae</taxon>
        <taxon>Lentinula</taxon>
    </lineage>
</organism>
<comment type="caution">
    <text evidence="1">The sequence shown here is derived from an EMBL/GenBank/DDBJ whole genome shotgun (WGS) entry which is preliminary data.</text>
</comment>
<protein>
    <submittedName>
        <fullName evidence="1">Uncharacterized protein</fullName>
    </submittedName>
</protein>
<gene>
    <name evidence="1" type="ORF">F5876DRAFT_10374</name>
</gene>
<evidence type="ECO:0000313" key="2">
    <source>
        <dbReference type="Proteomes" id="UP001163835"/>
    </source>
</evidence>
<feature type="non-terminal residue" evidence="1">
    <location>
        <position position="1"/>
    </location>
</feature>
<evidence type="ECO:0000313" key="1">
    <source>
        <dbReference type="EMBL" id="KAJ3809959.1"/>
    </source>
</evidence>
<proteinExistence type="predicted"/>
<accession>A0ACC1TZ26</accession>
<reference evidence="1" key="1">
    <citation type="submission" date="2022-09" db="EMBL/GenBank/DDBJ databases">
        <title>A Global Phylogenomic Analysis of the Shiitake Genus Lentinula.</title>
        <authorList>
            <consortium name="DOE Joint Genome Institute"/>
            <person name="Sierra-Patev S."/>
            <person name="Min B."/>
            <person name="Naranjo-Ortiz M."/>
            <person name="Looney B."/>
            <person name="Konkel Z."/>
            <person name="Slot J.C."/>
            <person name="Sakamoto Y."/>
            <person name="Steenwyk J.L."/>
            <person name="Rokas A."/>
            <person name="Carro J."/>
            <person name="Camarero S."/>
            <person name="Ferreira P."/>
            <person name="Molpeceres G."/>
            <person name="Ruiz-Duenas F.J."/>
            <person name="Serrano A."/>
            <person name="Henrissat B."/>
            <person name="Drula E."/>
            <person name="Hughes K.W."/>
            <person name="Mata J.L."/>
            <person name="Ishikawa N.K."/>
            <person name="Vargas-Isla R."/>
            <person name="Ushijima S."/>
            <person name="Smith C.A."/>
            <person name="Ahrendt S."/>
            <person name="Andreopoulos W."/>
            <person name="He G."/>
            <person name="Labutti K."/>
            <person name="Lipzen A."/>
            <person name="Ng V."/>
            <person name="Riley R."/>
            <person name="Sandor L."/>
            <person name="Barry K."/>
            <person name="Martinez A.T."/>
            <person name="Xiao Y."/>
            <person name="Gibbons J.G."/>
            <person name="Terashima K."/>
            <person name="Grigoriev I.V."/>
            <person name="Hibbett D.S."/>
        </authorList>
    </citation>
    <scope>NUCLEOTIDE SEQUENCE</scope>
    <source>
        <strain evidence="1">TMI1499</strain>
    </source>
</reference>
<feature type="non-terminal residue" evidence="1">
    <location>
        <position position="74"/>
    </location>
</feature>